<dbReference type="EMBL" id="SLWV01000031">
    <property type="protein sequence ID" value="TCO69511.1"/>
    <property type="molecule type" value="Genomic_DNA"/>
</dbReference>
<name>A0A4R2K806_9FIRM</name>
<gene>
    <name evidence="1" type="ORF">EV214_13135</name>
</gene>
<dbReference type="OrthoDB" id="3196710at2"/>
<protein>
    <recommendedName>
        <fullName evidence="3">Phage terminase small subunit</fullName>
    </recommendedName>
</protein>
<reference evidence="1 2" key="1">
    <citation type="submission" date="2019-03" db="EMBL/GenBank/DDBJ databases">
        <title>Genomic Encyclopedia of Type Strains, Phase IV (KMG-IV): sequencing the most valuable type-strain genomes for metagenomic binning, comparative biology and taxonomic classification.</title>
        <authorList>
            <person name="Goeker M."/>
        </authorList>
    </citation>
    <scope>NUCLEOTIDE SEQUENCE [LARGE SCALE GENOMIC DNA]</scope>
    <source>
        <strain evidence="1 2">DSM 102940</strain>
    </source>
</reference>
<dbReference type="RefSeq" id="WP_132247512.1">
    <property type="nucleotide sequence ID" value="NZ_SLWV01000031.1"/>
</dbReference>
<proteinExistence type="predicted"/>
<keyword evidence="2" id="KW-1185">Reference proteome</keyword>
<organism evidence="1 2">
    <name type="scientific">Marinisporobacter balticus</name>
    <dbReference type="NCBI Taxonomy" id="2018667"/>
    <lineage>
        <taxon>Bacteria</taxon>
        <taxon>Bacillati</taxon>
        <taxon>Bacillota</taxon>
        <taxon>Clostridia</taxon>
        <taxon>Peptostreptococcales</taxon>
        <taxon>Thermotaleaceae</taxon>
        <taxon>Marinisporobacter</taxon>
    </lineage>
</organism>
<accession>A0A4R2K806</accession>
<dbReference type="Proteomes" id="UP000294919">
    <property type="component" value="Unassembled WGS sequence"/>
</dbReference>
<evidence type="ECO:0000313" key="1">
    <source>
        <dbReference type="EMBL" id="TCO69511.1"/>
    </source>
</evidence>
<dbReference type="AlphaFoldDB" id="A0A4R2K806"/>
<comment type="caution">
    <text evidence="1">The sequence shown here is derived from an EMBL/GenBank/DDBJ whole genome shotgun (WGS) entry which is preliminary data.</text>
</comment>
<sequence>MQKPNNNLRENTVKVLKEKEIKSEIARVKKLYKKLPKEKTKVLEGLINEAAFMKITLQELRENILEKGTTELFEQGEQKFIRKNPMVEIYTTMISRYSNVMKQLIDLFPEEEKKPEVDALMDFVKKGINK</sequence>
<evidence type="ECO:0000313" key="2">
    <source>
        <dbReference type="Proteomes" id="UP000294919"/>
    </source>
</evidence>
<evidence type="ECO:0008006" key="3">
    <source>
        <dbReference type="Google" id="ProtNLM"/>
    </source>
</evidence>